<reference evidence="2 3" key="1">
    <citation type="submission" date="2018-05" db="EMBL/GenBank/DDBJ databases">
        <title>Description of Sphingomonas pokkalii sp nov, isolated from the rhizosphere of saline tolerant pokkali rice and its draft genome analysis.</title>
        <authorList>
            <person name="Menon R."/>
            <person name="Kumari S."/>
            <person name="Rameshkumar N."/>
        </authorList>
    </citation>
    <scope>NUCLEOTIDE SEQUENCE [LARGE SCALE GENOMIC DNA]</scope>
    <source>
        <strain evidence="2 3">L3B27</strain>
    </source>
</reference>
<evidence type="ECO:0008006" key="4">
    <source>
        <dbReference type="Google" id="ProtNLM"/>
    </source>
</evidence>
<keyword evidence="1" id="KW-1133">Transmembrane helix</keyword>
<feature type="transmembrane region" description="Helical" evidence="1">
    <location>
        <begin position="80"/>
        <end position="102"/>
    </location>
</feature>
<keyword evidence="1" id="KW-0812">Transmembrane</keyword>
<gene>
    <name evidence="2" type="ORF">DD559_18355</name>
</gene>
<organism evidence="2 3">
    <name type="scientific">Sphingomonas pokkalii</name>
    <dbReference type="NCBI Taxonomy" id="2175090"/>
    <lineage>
        <taxon>Bacteria</taxon>
        <taxon>Pseudomonadati</taxon>
        <taxon>Pseudomonadota</taxon>
        <taxon>Alphaproteobacteria</taxon>
        <taxon>Sphingomonadales</taxon>
        <taxon>Sphingomonadaceae</taxon>
        <taxon>Sphingomonas</taxon>
    </lineage>
</organism>
<evidence type="ECO:0000313" key="3">
    <source>
        <dbReference type="Proteomes" id="UP000245890"/>
    </source>
</evidence>
<evidence type="ECO:0000313" key="2">
    <source>
        <dbReference type="EMBL" id="PVX31050.1"/>
    </source>
</evidence>
<dbReference type="Pfam" id="PF07332">
    <property type="entry name" value="Phage_holin_3_6"/>
    <property type="match status" value="1"/>
</dbReference>
<evidence type="ECO:0000256" key="1">
    <source>
        <dbReference type="SAM" id="Phobius"/>
    </source>
</evidence>
<comment type="caution">
    <text evidence="2">The sequence shown here is derived from an EMBL/GenBank/DDBJ whole genome shotgun (WGS) entry which is preliminary data.</text>
</comment>
<keyword evidence="3" id="KW-1185">Reference proteome</keyword>
<dbReference type="EMBL" id="QENQ01000001">
    <property type="protein sequence ID" value="PVX31050.1"/>
    <property type="molecule type" value="Genomic_DNA"/>
</dbReference>
<sequence>MDAPQTEDAGIGALIGQLTEDAKDYARAELEYYKALARVKVAELKGAAIAAMLALALALAAAIGLIVGAILTLATLIGPGWATLIVVGISLVFAALLGWAAARGVQRVMGATK</sequence>
<dbReference type="Proteomes" id="UP000245890">
    <property type="component" value="Unassembled WGS sequence"/>
</dbReference>
<dbReference type="RefSeq" id="WP_116470441.1">
    <property type="nucleotide sequence ID" value="NZ_QENQ01000001.1"/>
</dbReference>
<feature type="transmembrane region" description="Helical" evidence="1">
    <location>
        <begin position="48"/>
        <end position="74"/>
    </location>
</feature>
<dbReference type="AlphaFoldDB" id="A0A2U0SI72"/>
<accession>A0A2U0SI72</accession>
<keyword evidence="1" id="KW-0472">Membrane</keyword>
<dbReference type="InterPro" id="IPR009937">
    <property type="entry name" value="Phage_holin_3_6"/>
</dbReference>
<protein>
    <recommendedName>
        <fullName evidence="4">Phage holin family protein</fullName>
    </recommendedName>
</protein>
<name>A0A2U0SI72_9SPHN</name>
<dbReference type="OrthoDB" id="7595734at2"/>
<proteinExistence type="predicted"/>